<dbReference type="CDD" id="cd03262">
    <property type="entry name" value="ABC_HisP_GlnQ"/>
    <property type="match status" value="1"/>
</dbReference>
<dbReference type="PROSITE" id="PS50893">
    <property type="entry name" value="ABC_TRANSPORTER_2"/>
    <property type="match status" value="1"/>
</dbReference>
<evidence type="ECO:0000256" key="8">
    <source>
        <dbReference type="ARBA" id="ARBA00023136"/>
    </source>
</evidence>
<reference evidence="10 11" key="1">
    <citation type="submission" date="2024-01" db="EMBL/GenBank/DDBJ databases">
        <authorList>
            <person name="Botero Cardona J."/>
        </authorList>
    </citation>
    <scope>NUCLEOTIDE SEQUENCE [LARGE SCALE GENOMIC DNA]</scope>
    <source>
        <strain evidence="10 11">LMG 33000</strain>
    </source>
</reference>
<organism evidence="10 11">
    <name type="scientific">Eupransor demetentiae</name>
    <dbReference type="NCBI Taxonomy" id="3109584"/>
    <lineage>
        <taxon>Bacteria</taxon>
        <taxon>Bacillati</taxon>
        <taxon>Bacillota</taxon>
        <taxon>Bacilli</taxon>
        <taxon>Lactobacillales</taxon>
        <taxon>Lactobacillaceae</taxon>
        <taxon>Eupransor</taxon>
    </lineage>
</organism>
<gene>
    <name evidence="10" type="ORF">R54876_GBNLAHCA_00552</name>
</gene>
<keyword evidence="6" id="KW-0067">ATP-binding</keyword>
<evidence type="ECO:0000313" key="11">
    <source>
        <dbReference type="Proteomes" id="UP001314241"/>
    </source>
</evidence>
<keyword evidence="3" id="KW-0813">Transport</keyword>
<evidence type="ECO:0000256" key="6">
    <source>
        <dbReference type="ARBA" id="ARBA00022840"/>
    </source>
</evidence>
<dbReference type="EMBL" id="CAWVOH010000001">
    <property type="protein sequence ID" value="CAK8053993.1"/>
    <property type="molecule type" value="Genomic_DNA"/>
</dbReference>
<dbReference type="SMART" id="SM00382">
    <property type="entry name" value="AAA"/>
    <property type="match status" value="1"/>
</dbReference>
<feature type="domain" description="ABC transporter" evidence="9">
    <location>
        <begin position="7"/>
        <end position="242"/>
    </location>
</feature>
<dbReference type="Gene3D" id="3.40.50.300">
    <property type="entry name" value="P-loop containing nucleotide triphosphate hydrolases"/>
    <property type="match status" value="1"/>
</dbReference>
<dbReference type="InterPro" id="IPR017871">
    <property type="entry name" value="ABC_transporter-like_CS"/>
</dbReference>
<keyword evidence="5" id="KW-0547">Nucleotide-binding</keyword>
<dbReference type="Pfam" id="PF00005">
    <property type="entry name" value="ABC_tran"/>
    <property type="match status" value="1"/>
</dbReference>
<comment type="subcellular location">
    <subcellularLocation>
        <location evidence="1">Cell membrane</location>
        <topology evidence="1">Peripheral membrane protein</topology>
    </subcellularLocation>
</comment>
<dbReference type="PANTHER" id="PTHR43166">
    <property type="entry name" value="AMINO ACID IMPORT ATP-BINDING PROTEIN"/>
    <property type="match status" value="1"/>
</dbReference>
<evidence type="ECO:0000259" key="9">
    <source>
        <dbReference type="PROSITE" id="PS50893"/>
    </source>
</evidence>
<comment type="caution">
    <text evidence="10">The sequence shown here is derived from an EMBL/GenBank/DDBJ whole genome shotgun (WGS) entry which is preliminary data.</text>
</comment>
<protein>
    <submittedName>
        <fullName evidence="10">ATPase component (GlnQ)</fullName>
        <ecNumber evidence="10">3.6.3.21</ecNumber>
    </submittedName>
</protein>
<evidence type="ECO:0000256" key="7">
    <source>
        <dbReference type="ARBA" id="ARBA00022970"/>
    </source>
</evidence>
<dbReference type="InterPro" id="IPR027417">
    <property type="entry name" value="P-loop_NTPase"/>
</dbReference>
<dbReference type="PIRSF" id="PIRSF039085">
    <property type="entry name" value="ABC_ATPase_HisP"/>
    <property type="match status" value="1"/>
</dbReference>
<keyword evidence="7" id="KW-0029">Amino-acid transport</keyword>
<dbReference type="GO" id="GO:0016787">
    <property type="term" value="F:hydrolase activity"/>
    <property type="evidence" value="ECO:0007669"/>
    <property type="project" value="UniProtKB-KW"/>
</dbReference>
<dbReference type="InterPro" id="IPR050086">
    <property type="entry name" value="MetN_ABC_transporter-like"/>
</dbReference>
<dbReference type="Proteomes" id="UP001314241">
    <property type="component" value="Unassembled WGS sequence"/>
</dbReference>
<evidence type="ECO:0000256" key="5">
    <source>
        <dbReference type="ARBA" id="ARBA00022741"/>
    </source>
</evidence>
<evidence type="ECO:0000256" key="3">
    <source>
        <dbReference type="ARBA" id="ARBA00022448"/>
    </source>
</evidence>
<dbReference type="EC" id="3.6.3.21" evidence="10"/>
<dbReference type="SUPFAM" id="SSF52540">
    <property type="entry name" value="P-loop containing nucleoside triphosphate hydrolases"/>
    <property type="match status" value="1"/>
</dbReference>
<evidence type="ECO:0000256" key="1">
    <source>
        <dbReference type="ARBA" id="ARBA00004202"/>
    </source>
</evidence>
<dbReference type="PROSITE" id="PS00211">
    <property type="entry name" value="ABC_TRANSPORTER_1"/>
    <property type="match status" value="1"/>
</dbReference>
<keyword evidence="10" id="KW-0378">Hydrolase</keyword>
<comment type="similarity">
    <text evidence="2">Belongs to the ABC transporter superfamily.</text>
</comment>
<sequence length="248" mass="27433">MATEMVYQIKHVQKAFGDKPVLKDINATVAQNQVIALIGPSGSGKSTLLRCLNQLELPDSGEIDYFGKKLDLSQSRSKDDQTPAVGMVFQSYNLFENLTVLENVCLAPMRVKGLSEDEANQLAEHYLDRVGLAEQAKSYPQQLSGGQAQRVAIARALAMKPKVMLFDEPTSALDPEMVAEVLTVIKELAEEDMTMVIVTHEMNFARKVADEVWFMDEGVIQEKGEPEALFTQPQNPKTASFLNKVLSV</sequence>
<keyword evidence="4" id="KW-1003">Cell membrane</keyword>
<evidence type="ECO:0000313" key="10">
    <source>
        <dbReference type="EMBL" id="CAK8053993.1"/>
    </source>
</evidence>
<proteinExistence type="inferred from homology"/>
<keyword evidence="11" id="KW-1185">Reference proteome</keyword>
<keyword evidence="8" id="KW-0472">Membrane</keyword>
<name>A0ABM9N4A4_9LACO</name>
<evidence type="ECO:0000256" key="2">
    <source>
        <dbReference type="ARBA" id="ARBA00005417"/>
    </source>
</evidence>
<dbReference type="PANTHER" id="PTHR43166:SF9">
    <property type="entry name" value="GLUTAMATE_ASPARTATE IMPORT ATP-BINDING PROTEIN GLTL"/>
    <property type="match status" value="1"/>
</dbReference>
<accession>A0ABM9N4A4</accession>
<dbReference type="RefSeq" id="WP_349641537.1">
    <property type="nucleotide sequence ID" value="NZ_CAWVOH010000001.1"/>
</dbReference>
<dbReference type="InterPro" id="IPR003439">
    <property type="entry name" value="ABC_transporter-like_ATP-bd"/>
</dbReference>
<dbReference type="InterPro" id="IPR003593">
    <property type="entry name" value="AAA+_ATPase"/>
</dbReference>
<evidence type="ECO:0000256" key="4">
    <source>
        <dbReference type="ARBA" id="ARBA00022475"/>
    </source>
</evidence>
<dbReference type="InterPro" id="IPR030679">
    <property type="entry name" value="ABC_ATPase_HisP-typ"/>
</dbReference>